<dbReference type="EMBL" id="BMWV01000005">
    <property type="protein sequence ID" value="GGY42218.1"/>
    <property type="molecule type" value="Genomic_DNA"/>
</dbReference>
<evidence type="ECO:0000313" key="2">
    <source>
        <dbReference type="EMBL" id="GGY42218.1"/>
    </source>
</evidence>
<protein>
    <submittedName>
        <fullName evidence="3">MarR family transcriptional regulator</fullName>
    </submittedName>
</protein>
<dbReference type="GO" id="GO:0003700">
    <property type="term" value="F:DNA-binding transcription factor activity"/>
    <property type="evidence" value="ECO:0007669"/>
    <property type="project" value="InterPro"/>
</dbReference>
<gene>
    <name evidence="3" type="ORF">EYF70_17915</name>
    <name evidence="2" type="ORF">GCM10007387_25250</name>
</gene>
<evidence type="ECO:0000313" key="3">
    <source>
        <dbReference type="EMBL" id="QBI02507.1"/>
    </source>
</evidence>
<feature type="domain" description="HTH marR-type" evidence="1">
    <location>
        <begin position="17"/>
        <end position="152"/>
    </location>
</feature>
<dbReference type="InterPro" id="IPR039422">
    <property type="entry name" value="MarR/SlyA-like"/>
</dbReference>
<dbReference type="Proteomes" id="UP000628442">
    <property type="component" value="Unassembled WGS sequence"/>
</dbReference>
<name>A0A411X0J1_9BURK</name>
<dbReference type="Pfam" id="PF12802">
    <property type="entry name" value="MarR_2"/>
    <property type="match status" value="1"/>
</dbReference>
<keyword evidence="4" id="KW-1185">Reference proteome</keyword>
<evidence type="ECO:0000313" key="4">
    <source>
        <dbReference type="Proteomes" id="UP000292307"/>
    </source>
</evidence>
<dbReference type="InterPro" id="IPR036390">
    <property type="entry name" value="WH_DNA-bd_sf"/>
</dbReference>
<reference evidence="3 4" key="2">
    <citation type="submission" date="2019-02" db="EMBL/GenBank/DDBJ databases">
        <title>Draft Genome Sequences of Six Type Strains of the Genus Massilia.</title>
        <authorList>
            <person name="Miess H."/>
            <person name="Frediansyhah A."/>
            <person name="Gross H."/>
        </authorList>
    </citation>
    <scope>NUCLEOTIDE SEQUENCE [LARGE SCALE GENOMIC DNA]</scope>
    <source>
        <strain evidence="3 4">DSM 17472</strain>
    </source>
</reference>
<dbReference type="PANTHER" id="PTHR33164:SF43">
    <property type="entry name" value="HTH-TYPE TRANSCRIPTIONAL REPRESSOR YETL"/>
    <property type="match status" value="1"/>
</dbReference>
<dbReference type="RefSeq" id="WP_131146619.1">
    <property type="nucleotide sequence ID" value="NZ_BMWV01000005.1"/>
</dbReference>
<dbReference type="InterPro" id="IPR000835">
    <property type="entry name" value="HTH_MarR-typ"/>
</dbReference>
<dbReference type="Gene3D" id="1.10.10.10">
    <property type="entry name" value="Winged helix-like DNA-binding domain superfamily/Winged helix DNA-binding domain"/>
    <property type="match status" value="1"/>
</dbReference>
<reference evidence="2" key="3">
    <citation type="submission" date="2022-12" db="EMBL/GenBank/DDBJ databases">
        <authorList>
            <person name="Sun Q."/>
            <person name="Kim S."/>
        </authorList>
    </citation>
    <scope>NUCLEOTIDE SEQUENCE</scope>
    <source>
        <strain evidence="2">KCTC 12343</strain>
    </source>
</reference>
<dbReference type="PROSITE" id="PS50995">
    <property type="entry name" value="HTH_MARR_2"/>
    <property type="match status" value="1"/>
</dbReference>
<dbReference type="AlphaFoldDB" id="A0A411X0J1"/>
<dbReference type="InterPro" id="IPR036388">
    <property type="entry name" value="WH-like_DNA-bd_sf"/>
</dbReference>
<evidence type="ECO:0000313" key="5">
    <source>
        <dbReference type="Proteomes" id="UP000628442"/>
    </source>
</evidence>
<dbReference type="SMART" id="SM00347">
    <property type="entry name" value="HTH_MARR"/>
    <property type="match status" value="1"/>
</dbReference>
<evidence type="ECO:0000259" key="1">
    <source>
        <dbReference type="PROSITE" id="PS50995"/>
    </source>
</evidence>
<proteinExistence type="predicted"/>
<reference evidence="2" key="1">
    <citation type="journal article" date="2014" name="Int. J. Syst. Evol. Microbiol.">
        <title>Complete genome sequence of Corynebacterium casei LMG S-19264T (=DSM 44701T), isolated from a smear-ripened cheese.</title>
        <authorList>
            <consortium name="US DOE Joint Genome Institute (JGI-PGF)"/>
            <person name="Walter F."/>
            <person name="Albersmeier A."/>
            <person name="Kalinowski J."/>
            <person name="Ruckert C."/>
        </authorList>
    </citation>
    <scope>NUCLEOTIDE SEQUENCE</scope>
    <source>
        <strain evidence="2">KCTC 12343</strain>
    </source>
</reference>
<dbReference type="OrthoDB" id="5295456at2"/>
<dbReference type="Proteomes" id="UP000292307">
    <property type="component" value="Chromosome"/>
</dbReference>
<dbReference type="EMBL" id="CP036401">
    <property type="protein sequence ID" value="QBI02507.1"/>
    <property type="molecule type" value="Genomic_DNA"/>
</dbReference>
<dbReference type="PANTHER" id="PTHR33164">
    <property type="entry name" value="TRANSCRIPTIONAL REGULATOR, MARR FAMILY"/>
    <property type="match status" value="1"/>
</dbReference>
<organism evidence="2 5">
    <name type="scientific">Pseudoduganella albidiflava</name>
    <dbReference type="NCBI Taxonomy" id="321983"/>
    <lineage>
        <taxon>Bacteria</taxon>
        <taxon>Pseudomonadati</taxon>
        <taxon>Pseudomonadota</taxon>
        <taxon>Betaproteobacteria</taxon>
        <taxon>Burkholderiales</taxon>
        <taxon>Oxalobacteraceae</taxon>
        <taxon>Telluria group</taxon>
        <taxon>Pseudoduganella</taxon>
    </lineage>
</organism>
<sequence length="155" mass="16687">MNTHPDTRRDDDRAAAALDFCLRLARVQATVVRRLDAVLGGHHGLSFGDFMLLHHLSKAPGGRLRRVDLAERQGLTASGVTRTLLPMEKTGLVARMADERDARVGFAAITPAGHNLLDNALLTARETCAELLRHAPQDQLDTLTAVLGNILGPGA</sequence>
<dbReference type="GO" id="GO:0006950">
    <property type="term" value="P:response to stress"/>
    <property type="evidence" value="ECO:0007669"/>
    <property type="project" value="TreeGrafter"/>
</dbReference>
<dbReference type="SUPFAM" id="SSF46785">
    <property type="entry name" value="Winged helix' DNA-binding domain"/>
    <property type="match status" value="1"/>
</dbReference>
<accession>A0A411X0J1</accession>